<dbReference type="EMBL" id="FNCG01000001">
    <property type="protein sequence ID" value="SDF86152.1"/>
    <property type="molecule type" value="Genomic_DNA"/>
</dbReference>
<accession>A0A1G7PID8</accession>
<protein>
    <submittedName>
        <fullName evidence="1">Uncharacterized protein</fullName>
    </submittedName>
</protein>
<dbReference type="RefSeq" id="WP_091162769.1">
    <property type="nucleotide sequence ID" value="NZ_FNCG01000001.1"/>
</dbReference>
<gene>
    <name evidence="1" type="ORF">SAMN05192573_101574</name>
</gene>
<dbReference type="Proteomes" id="UP000199705">
    <property type="component" value="Unassembled WGS sequence"/>
</dbReference>
<dbReference type="AlphaFoldDB" id="A0A1G7PID8"/>
<evidence type="ECO:0000313" key="2">
    <source>
        <dbReference type="Proteomes" id="UP000199705"/>
    </source>
</evidence>
<name>A0A1G7PID8_9SPHI</name>
<keyword evidence="2" id="KW-1185">Reference proteome</keyword>
<organism evidence="1 2">
    <name type="scientific">Mucilaginibacter gossypii</name>
    <dbReference type="NCBI Taxonomy" id="551996"/>
    <lineage>
        <taxon>Bacteria</taxon>
        <taxon>Pseudomonadati</taxon>
        <taxon>Bacteroidota</taxon>
        <taxon>Sphingobacteriia</taxon>
        <taxon>Sphingobacteriales</taxon>
        <taxon>Sphingobacteriaceae</taxon>
        <taxon>Mucilaginibacter</taxon>
    </lineage>
</organism>
<proteinExistence type="predicted"/>
<sequence>MVKVKTQEVVVKKSQLKELINEEIEVETYLKYYEKFQAEKTRLSEEISYNQKLGDDSLHQQTILLTSLTSIPGVYKKANLNQKHPLLKGRSNIVSCLERGHIAHPTSIRRSRITY</sequence>
<reference evidence="2" key="1">
    <citation type="submission" date="2016-10" db="EMBL/GenBank/DDBJ databases">
        <authorList>
            <person name="Varghese N."/>
            <person name="Submissions S."/>
        </authorList>
    </citation>
    <scope>NUCLEOTIDE SEQUENCE [LARGE SCALE GENOMIC DNA]</scope>
    <source>
        <strain evidence="2">Gh-67</strain>
    </source>
</reference>
<evidence type="ECO:0000313" key="1">
    <source>
        <dbReference type="EMBL" id="SDF86152.1"/>
    </source>
</evidence>